<dbReference type="eggNOG" id="KOG2254">
    <property type="taxonomic scope" value="Eukaryota"/>
</dbReference>
<evidence type="ECO:0000256" key="10">
    <source>
        <dbReference type="SAM" id="SignalP"/>
    </source>
</evidence>
<feature type="signal peptide" evidence="10">
    <location>
        <begin position="1"/>
        <end position="22"/>
    </location>
</feature>
<dbReference type="GO" id="GO:0000272">
    <property type="term" value="P:polysaccharide catabolic process"/>
    <property type="evidence" value="ECO:0007669"/>
    <property type="project" value="UniProtKB-KW"/>
</dbReference>
<dbReference type="Gene3D" id="1.20.5.420">
    <property type="entry name" value="Immunoglobulin FC, subunit C"/>
    <property type="match status" value="1"/>
</dbReference>
<keyword evidence="6" id="KW-0326">Glycosidase</keyword>
<dbReference type="OMA" id="HYPGWTS"/>
<sequence>MKLGGFQYCWLLAALAAVGASADQTATTTDWSTSAKAIDAESYESGTVHALNGAKQSVPYSSAPSSIGFESDAMTSAVQQSVPMATPSKTKPGTMATKTPMLAPIINIAQDVFTAERPIPTNKWWGNLIHTTEKDRDTVANPAWSNPYAVKLPKKDAPFGLQACYSYTYRQKAALKDDKIKFYLHEYHNDLTLSAQEFTAKPNYEIYDWSDLGASLRICTGTGGAQSTQCMKSSLVNGMAFISSTYEGLTPKIASEYAITKLEQGAEGKYVIQLENKQTWVLYTSTATTLKIDGTGKAIVASAAYTGSIRVAVVPANASVDVYDSFASCTVLGGTVSVESRTQYSLNWDVEGSSCDSTGLLHFAFQHQIDSMSNAAQSVNTTDAIQLESTVRGTMVGQIKRKSASSNSIKWTLTEPELTDDIDFYPPRKPVATAVAQIKQALEADIASDWILAKDGSYYFNGKAYQKYASLCLMADDESIMGSDKTLKATCLTKLKALIEPFLANGWAAPLAYETTYRGIISSLVFQTNDVNVEFGNGVYNDHHYHYGYWIAASAMLKKLDPTWSRMAELEEIVWSLLRDVANPSSEDKYFPTFRHFSWFLGHSYSHGVTPLADGKDQESTSEDVNFLYGMMLWGKVTGNKAVEDLGSLMLRIDARAIRTYFLMDSNNKVHPPEFVRNHVTGIFFDNKVDYATWFSPEKYCIHGIQMIPVSPINEIVRTRQFIKEEWDDILSNEAIVKDASSTSAWLSLLYVNYATIDQQAAMQRLATVQMDDGLTRSWALYNAATRPTGSSTSTTPTPEASVVTPTATATPSTAPYAPAY</sequence>
<dbReference type="EnsemblProtists" id="PYU1_T002299">
    <property type="protein sequence ID" value="PYU1_T002299"/>
    <property type="gene ID" value="PYU1_G002296"/>
</dbReference>
<accession>K3WBF8</accession>
<reference evidence="14" key="2">
    <citation type="submission" date="2010-04" db="EMBL/GenBank/DDBJ databases">
        <authorList>
            <person name="Buell R."/>
            <person name="Hamilton J."/>
            <person name="Hostetler J."/>
        </authorList>
    </citation>
    <scope>NUCLEOTIDE SEQUENCE [LARGE SCALE GENOMIC DNA]</scope>
    <source>
        <strain evidence="14">DAOM:BR144</strain>
    </source>
</reference>
<dbReference type="PROSITE" id="PS52008">
    <property type="entry name" value="GH81"/>
    <property type="match status" value="1"/>
</dbReference>
<keyword evidence="7" id="KW-0961">Cell wall biogenesis/degradation</keyword>
<dbReference type="EC" id="3.2.1.39" evidence="3"/>
<keyword evidence="4" id="KW-0378">Hydrolase</keyword>
<dbReference type="Pfam" id="PF17652">
    <property type="entry name" value="Glyco_hydro81C"/>
    <property type="match status" value="1"/>
</dbReference>
<feature type="region of interest" description="Disordered" evidence="9">
    <location>
        <begin position="787"/>
        <end position="821"/>
    </location>
</feature>
<dbReference type="InterPro" id="IPR005200">
    <property type="entry name" value="Endo-beta-glucanase"/>
</dbReference>
<proteinExistence type="inferred from homology"/>
<evidence type="ECO:0000256" key="5">
    <source>
        <dbReference type="ARBA" id="ARBA00023277"/>
    </source>
</evidence>
<dbReference type="Gene3D" id="1.10.287.1170">
    <property type="entry name" value="glycoside hydrolase family 81 endo-[beta] glucanase"/>
    <property type="match status" value="1"/>
</dbReference>
<keyword evidence="14" id="KW-1185">Reference proteome</keyword>
<evidence type="ECO:0000256" key="8">
    <source>
        <dbReference type="ARBA" id="ARBA00023326"/>
    </source>
</evidence>
<feature type="domain" description="Glycosyl hydrolase family 81 C-terminal" evidence="12">
    <location>
        <begin position="433"/>
        <end position="781"/>
    </location>
</feature>
<evidence type="ECO:0000256" key="4">
    <source>
        <dbReference type="ARBA" id="ARBA00022801"/>
    </source>
</evidence>
<evidence type="ECO:0000256" key="3">
    <source>
        <dbReference type="ARBA" id="ARBA00012780"/>
    </source>
</evidence>
<comment type="similarity">
    <text evidence="2">Belongs to the glycosyl hydrolase 81 family.</text>
</comment>
<reference evidence="14" key="1">
    <citation type="journal article" date="2010" name="Genome Biol.">
        <title>Genome sequence of the necrotrophic plant pathogen Pythium ultimum reveals original pathogenicity mechanisms and effector repertoire.</title>
        <authorList>
            <person name="Levesque C.A."/>
            <person name="Brouwer H."/>
            <person name="Cano L."/>
            <person name="Hamilton J.P."/>
            <person name="Holt C."/>
            <person name="Huitema E."/>
            <person name="Raffaele S."/>
            <person name="Robideau G.P."/>
            <person name="Thines M."/>
            <person name="Win J."/>
            <person name="Zerillo M.M."/>
            <person name="Beakes G.W."/>
            <person name="Boore J.L."/>
            <person name="Busam D."/>
            <person name="Dumas B."/>
            <person name="Ferriera S."/>
            <person name="Fuerstenberg S.I."/>
            <person name="Gachon C.M."/>
            <person name="Gaulin E."/>
            <person name="Govers F."/>
            <person name="Grenville-Briggs L."/>
            <person name="Horner N."/>
            <person name="Hostetler J."/>
            <person name="Jiang R.H."/>
            <person name="Johnson J."/>
            <person name="Krajaejun T."/>
            <person name="Lin H."/>
            <person name="Meijer H.J."/>
            <person name="Moore B."/>
            <person name="Morris P."/>
            <person name="Phuntmart V."/>
            <person name="Puiu D."/>
            <person name="Shetty J."/>
            <person name="Stajich J.E."/>
            <person name="Tripathy S."/>
            <person name="Wawra S."/>
            <person name="van West P."/>
            <person name="Whitty B.R."/>
            <person name="Coutinho P.M."/>
            <person name="Henrissat B."/>
            <person name="Martin F."/>
            <person name="Thomas P.D."/>
            <person name="Tyler B.M."/>
            <person name="De Vries R.P."/>
            <person name="Kamoun S."/>
            <person name="Yandell M."/>
            <person name="Tisserat N."/>
            <person name="Buell C.R."/>
        </authorList>
    </citation>
    <scope>NUCLEOTIDE SEQUENCE</scope>
    <source>
        <strain evidence="14">DAOM:BR144</strain>
    </source>
</reference>
<comment type="catalytic activity">
    <reaction evidence="1">
        <text>Hydrolysis of (1-&gt;3)-beta-D-glucosidic linkages in (1-&gt;3)-beta-D-glucans.</text>
        <dbReference type="EC" id="3.2.1.39"/>
    </reaction>
</comment>
<evidence type="ECO:0000256" key="2">
    <source>
        <dbReference type="ARBA" id="ARBA00010730"/>
    </source>
</evidence>
<keyword evidence="5" id="KW-0119">Carbohydrate metabolism</keyword>
<evidence type="ECO:0000256" key="1">
    <source>
        <dbReference type="ARBA" id="ARBA00000382"/>
    </source>
</evidence>
<dbReference type="GO" id="GO:0071555">
    <property type="term" value="P:cell wall organization"/>
    <property type="evidence" value="ECO:0007669"/>
    <property type="project" value="UniProtKB-KW"/>
</dbReference>
<feature type="domain" description="Glycosyl hydrolase family 81 N-terminal" evidence="11">
    <location>
        <begin position="114"/>
        <end position="426"/>
    </location>
</feature>
<reference evidence="13" key="3">
    <citation type="submission" date="2014-11" db="UniProtKB">
        <authorList>
            <consortium name="EnsemblProtists"/>
        </authorList>
    </citation>
    <scope>IDENTIFICATION</scope>
    <source>
        <strain evidence="13">DAOM BR144</strain>
    </source>
</reference>
<evidence type="ECO:0000256" key="6">
    <source>
        <dbReference type="ARBA" id="ARBA00023295"/>
    </source>
</evidence>
<feature type="chain" id="PRO_5003870884" description="glucan endo-1,3-beta-D-glucosidase" evidence="10">
    <location>
        <begin position="23"/>
        <end position="821"/>
    </location>
</feature>
<evidence type="ECO:0000313" key="14">
    <source>
        <dbReference type="Proteomes" id="UP000019132"/>
    </source>
</evidence>
<keyword evidence="8" id="KW-0624">Polysaccharide degradation</keyword>
<dbReference type="STRING" id="431595.K3WBF8"/>
<dbReference type="AlphaFoldDB" id="K3WBF8"/>
<dbReference type="Proteomes" id="UP000019132">
    <property type="component" value="Unassembled WGS sequence"/>
</dbReference>
<dbReference type="GO" id="GO:0042973">
    <property type="term" value="F:glucan endo-1,3-beta-D-glucosidase activity"/>
    <property type="evidence" value="ECO:0007669"/>
    <property type="project" value="UniProtKB-EC"/>
</dbReference>
<dbReference type="InterPro" id="IPR040451">
    <property type="entry name" value="GH81_N"/>
</dbReference>
<dbReference type="Gene3D" id="2.70.98.30">
    <property type="entry name" value="Golgi alpha-mannosidase II, domain 4"/>
    <property type="match status" value="1"/>
</dbReference>
<evidence type="ECO:0000259" key="12">
    <source>
        <dbReference type="Pfam" id="PF17652"/>
    </source>
</evidence>
<evidence type="ECO:0000256" key="7">
    <source>
        <dbReference type="ARBA" id="ARBA00023316"/>
    </source>
</evidence>
<dbReference type="PANTHER" id="PTHR31983">
    <property type="entry name" value="ENDO-1,3(4)-BETA-GLUCANASE 1"/>
    <property type="match status" value="1"/>
</dbReference>
<organism evidence="13 14">
    <name type="scientific">Globisporangium ultimum (strain ATCC 200006 / CBS 805.95 / DAOM BR144)</name>
    <name type="common">Pythium ultimum</name>
    <dbReference type="NCBI Taxonomy" id="431595"/>
    <lineage>
        <taxon>Eukaryota</taxon>
        <taxon>Sar</taxon>
        <taxon>Stramenopiles</taxon>
        <taxon>Oomycota</taxon>
        <taxon>Peronosporomycetes</taxon>
        <taxon>Pythiales</taxon>
        <taxon>Pythiaceae</taxon>
        <taxon>Globisporangium</taxon>
    </lineage>
</organism>
<dbReference type="GO" id="GO:0052861">
    <property type="term" value="F:endo-1,3(4)-beta-glucanase activity"/>
    <property type="evidence" value="ECO:0007669"/>
    <property type="project" value="InterPro"/>
</dbReference>
<dbReference type="InParanoid" id="K3WBF8"/>
<dbReference type="Pfam" id="PF03639">
    <property type="entry name" value="Glyco_hydro_81"/>
    <property type="match status" value="1"/>
</dbReference>
<evidence type="ECO:0000259" key="11">
    <source>
        <dbReference type="Pfam" id="PF03639"/>
    </source>
</evidence>
<dbReference type="HOGENOM" id="CLU_005482_3_2_1"/>
<evidence type="ECO:0000313" key="13">
    <source>
        <dbReference type="EnsemblProtists" id="PYU1_T002299"/>
    </source>
</evidence>
<evidence type="ECO:0000256" key="9">
    <source>
        <dbReference type="SAM" id="MobiDB-lite"/>
    </source>
</evidence>
<dbReference type="VEuPathDB" id="FungiDB:PYU1_G002296"/>
<dbReference type="InterPro" id="IPR040720">
    <property type="entry name" value="GH81_C"/>
</dbReference>
<name>K3WBF8_GLOUD</name>
<dbReference type="PANTHER" id="PTHR31983:SF0">
    <property type="entry name" value="GLUCAN ENDO-1,3-BETA-D-GLUCOSIDASE 2"/>
    <property type="match status" value="1"/>
</dbReference>
<protein>
    <recommendedName>
        <fullName evidence="3">glucan endo-1,3-beta-D-glucosidase</fullName>
        <ecNumber evidence="3">3.2.1.39</ecNumber>
    </recommendedName>
</protein>
<keyword evidence="10" id="KW-0732">Signal</keyword>